<dbReference type="GO" id="GO:0005737">
    <property type="term" value="C:cytoplasm"/>
    <property type="evidence" value="ECO:0007669"/>
    <property type="project" value="TreeGrafter"/>
</dbReference>
<evidence type="ECO:0000313" key="3">
    <source>
        <dbReference type="EMBL" id="KAI9253872.1"/>
    </source>
</evidence>
<dbReference type="Proteomes" id="UP001209540">
    <property type="component" value="Unassembled WGS sequence"/>
</dbReference>
<feature type="compositionally biased region" description="Polar residues" evidence="1">
    <location>
        <begin position="547"/>
        <end position="564"/>
    </location>
</feature>
<dbReference type="Gene3D" id="2.130.10.10">
    <property type="entry name" value="YVTN repeat-like/Quinoprotein amine dehydrogenase"/>
    <property type="match status" value="1"/>
</dbReference>
<dbReference type="InterPro" id="IPR048382">
    <property type="entry name" value="BCAS3_WD40"/>
</dbReference>
<feature type="compositionally biased region" description="Polar residues" evidence="1">
    <location>
        <begin position="857"/>
        <end position="879"/>
    </location>
</feature>
<dbReference type="AlphaFoldDB" id="A0AAD5K3P1"/>
<keyword evidence="4" id="KW-1185">Reference proteome</keyword>
<feature type="domain" description="BCAS3 WD40" evidence="2">
    <location>
        <begin position="101"/>
        <end position="508"/>
    </location>
</feature>
<dbReference type="PANTHER" id="PTHR13268:SF0">
    <property type="entry name" value="BCAS3 MICROTUBULE ASSOCIATED CELL MIGRATION FACTOR"/>
    <property type="match status" value="1"/>
</dbReference>
<evidence type="ECO:0000313" key="4">
    <source>
        <dbReference type="Proteomes" id="UP001209540"/>
    </source>
</evidence>
<dbReference type="InterPro" id="IPR015943">
    <property type="entry name" value="WD40/YVTN_repeat-like_dom_sf"/>
</dbReference>
<dbReference type="InterPro" id="IPR036322">
    <property type="entry name" value="WD40_repeat_dom_sf"/>
</dbReference>
<sequence length="918" mass="103171">MINTGVRAEPRFLRDPTSLEYLSSGLSWVSLYLSSNLQKRQSSPKNILERYDPQLQKIVHEQYQPQQENNHTKDIGSSLSDSELVTFSTFQEHGPVTSLLSLLLLGYRNGFQVWDVTNPENVHETCSLRDGSIGIVQYMHILTNPQIDDVKDNRYIDPYAEVRPLVAIISSSCDYKNNNQEDYNNDTLPHRYNSVTRLCIFSLRTHQMIKDFTELTEQGISVGCTNERQISSLHILSTLDLLSKWNPLRDVYPHTSISGPIFALGSRYIAYTSTVTDLDRSSSNGFLTHIVNEKDLAGAAKDIAKEVVHGVKSLSEYSYHTISNYFIQQNNNATSATTTTLQYEANNTPSAMNNNSNQKKEHRRKTSSSIGNGTAYSQGAGSIMIRDLQKLQSVYVHFQAHNIQHPITQLKFNPSGTLLLSTTSQGHTFHIFSLVSSQGSGSMSESPVTHLYSLSRGITDAQVDDVRFSTDSLWCAVTTARGTTHLYPINPYGGVTEIPGHVQTKVINPKYHPHSLHRRKSPNLATSLNSIVRIRQRRSMHHEENRNQNINSNSQAQPRTPSGISSSLSSSSSSLESFHHNYISNGNKTQQHQPRAKLATQFLPVSKTSYLLNGGVSSPATLSQPWASSWKTQVANLLTSKGFSSNHGETNTISSFKSYLSYDRRTTTTDDRCRDNRMFGFDDDEEEQDHYFCYYRNNNEKRHSHSTIDSYATTASTGYQDMYSIHPEGILTLHRCRLTQTLVKKRENGRIIEKLELNVKEGDVAEWQVARKPGWDQVKMNYNANNKINKQRQRLVGGGGDCSSNYGNSWLSYAEITTYDPGFEKPLWNRHYSHISFHTFANDKEIETLTSHHDGDTSTFASTKNGNDQKFVPSTNPLALTQDAPEPYASRIDRVGRTSVASKDGALLDDAVVELEGT</sequence>
<comment type="caution">
    <text evidence="3">The sequence shown here is derived from an EMBL/GenBank/DDBJ whole genome shotgun (WGS) entry which is preliminary data.</text>
</comment>
<dbReference type="GO" id="GO:0042594">
    <property type="term" value="P:response to starvation"/>
    <property type="evidence" value="ECO:0007669"/>
    <property type="project" value="TreeGrafter"/>
</dbReference>
<feature type="region of interest" description="Disordered" evidence="1">
    <location>
        <begin position="540"/>
        <end position="595"/>
    </location>
</feature>
<dbReference type="GO" id="GO:0006914">
    <property type="term" value="P:autophagy"/>
    <property type="evidence" value="ECO:0007669"/>
    <property type="project" value="InterPro"/>
</dbReference>
<dbReference type="PANTHER" id="PTHR13268">
    <property type="entry name" value="BREAST CARCINOMA AMPLIFIED SEQUENCE 3"/>
    <property type="match status" value="1"/>
</dbReference>
<feature type="compositionally biased region" description="Polar residues" evidence="1">
    <location>
        <begin position="582"/>
        <end position="593"/>
    </location>
</feature>
<feature type="region of interest" description="Disordered" evidence="1">
    <location>
        <begin position="346"/>
        <end position="373"/>
    </location>
</feature>
<name>A0AAD5K3P1_9FUNG</name>
<feature type="compositionally biased region" description="Low complexity" evidence="1">
    <location>
        <begin position="346"/>
        <end position="357"/>
    </location>
</feature>
<protein>
    <recommendedName>
        <fullName evidence="2">BCAS3 WD40 domain-containing protein</fullName>
    </recommendedName>
</protein>
<dbReference type="InterPro" id="IPR045142">
    <property type="entry name" value="BCAS3-like"/>
</dbReference>
<evidence type="ECO:0000259" key="2">
    <source>
        <dbReference type="Pfam" id="PF21034"/>
    </source>
</evidence>
<reference evidence="3" key="2">
    <citation type="submission" date="2023-02" db="EMBL/GenBank/DDBJ databases">
        <authorList>
            <consortium name="DOE Joint Genome Institute"/>
            <person name="Mondo S.J."/>
            <person name="Chang Y."/>
            <person name="Wang Y."/>
            <person name="Ahrendt S."/>
            <person name="Andreopoulos W."/>
            <person name="Barry K."/>
            <person name="Beard J."/>
            <person name="Benny G.L."/>
            <person name="Blankenship S."/>
            <person name="Bonito G."/>
            <person name="Cuomo C."/>
            <person name="Desiro A."/>
            <person name="Gervers K.A."/>
            <person name="Hundley H."/>
            <person name="Kuo A."/>
            <person name="LaButti K."/>
            <person name="Lang B.F."/>
            <person name="Lipzen A."/>
            <person name="O'Donnell K."/>
            <person name="Pangilinan J."/>
            <person name="Reynolds N."/>
            <person name="Sandor L."/>
            <person name="Smith M.W."/>
            <person name="Tsang A."/>
            <person name="Grigoriev I.V."/>
            <person name="Stajich J.E."/>
            <person name="Spatafora J.W."/>
        </authorList>
    </citation>
    <scope>NUCLEOTIDE SEQUENCE</scope>
    <source>
        <strain evidence="3">RSA 2281</strain>
    </source>
</reference>
<proteinExistence type="predicted"/>
<dbReference type="SUPFAM" id="SSF50978">
    <property type="entry name" value="WD40 repeat-like"/>
    <property type="match status" value="1"/>
</dbReference>
<accession>A0AAD5K3P1</accession>
<gene>
    <name evidence="3" type="ORF">BDA99DRAFT_562826</name>
</gene>
<dbReference type="Pfam" id="PF21034">
    <property type="entry name" value="BCAS3_WD40"/>
    <property type="match status" value="1"/>
</dbReference>
<feature type="region of interest" description="Disordered" evidence="1">
    <location>
        <begin position="851"/>
        <end position="882"/>
    </location>
</feature>
<organism evidence="3 4">
    <name type="scientific">Phascolomyces articulosus</name>
    <dbReference type="NCBI Taxonomy" id="60185"/>
    <lineage>
        <taxon>Eukaryota</taxon>
        <taxon>Fungi</taxon>
        <taxon>Fungi incertae sedis</taxon>
        <taxon>Mucoromycota</taxon>
        <taxon>Mucoromycotina</taxon>
        <taxon>Mucoromycetes</taxon>
        <taxon>Mucorales</taxon>
        <taxon>Lichtheimiaceae</taxon>
        <taxon>Phascolomyces</taxon>
    </lineage>
</organism>
<evidence type="ECO:0000256" key="1">
    <source>
        <dbReference type="SAM" id="MobiDB-lite"/>
    </source>
</evidence>
<dbReference type="EMBL" id="JAIXMP010000025">
    <property type="protein sequence ID" value="KAI9253872.1"/>
    <property type="molecule type" value="Genomic_DNA"/>
</dbReference>
<feature type="compositionally biased region" description="Low complexity" evidence="1">
    <location>
        <begin position="565"/>
        <end position="576"/>
    </location>
</feature>
<reference evidence="3" key="1">
    <citation type="journal article" date="2022" name="IScience">
        <title>Evolution of zygomycete secretomes and the origins of terrestrial fungal ecologies.</title>
        <authorList>
            <person name="Chang Y."/>
            <person name="Wang Y."/>
            <person name="Mondo S."/>
            <person name="Ahrendt S."/>
            <person name="Andreopoulos W."/>
            <person name="Barry K."/>
            <person name="Beard J."/>
            <person name="Benny G.L."/>
            <person name="Blankenship S."/>
            <person name="Bonito G."/>
            <person name="Cuomo C."/>
            <person name="Desiro A."/>
            <person name="Gervers K.A."/>
            <person name="Hundley H."/>
            <person name="Kuo A."/>
            <person name="LaButti K."/>
            <person name="Lang B.F."/>
            <person name="Lipzen A."/>
            <person name="O'Donnell K."/>
            <person name="Pangilinan J."/>
            <person name="Reynolds N."/>
            <person name="Sandor L."/>
            <person name="Smith M.E."/>
            <person name="Tsang A."/>
            <person name="Grigoriev I.V."/>
            <person name="Stajich J.E."/>
            <person name="Spatafora J.W."/>
        </authorList>
    </citation>
    <scope>NUCLEOTIDE SEQUENCE</scope>
    <source>
        <strain evidence="3">RSA 2281</strain>
    </source>
</reference>